<reference evidence="5" key="1">
    <citation type="journal article" date="2013" name="Genome Announc.">
        <title>Draft Genome Sequence of the Dimorphic Prosthecate Bacterium Brevundimonas abyssalis TAR-001T.</title>
        <authorList>
            <person name="Tsubouchi T."/>
            <person name="Nishi S."/>
            <person name="Usui K."/>
            <person name="Shimane Y."/>
            <person name="Takaki Y."/>
            <person name="Maruyama T."/>
            <person name="Hatada Y."/>
        </authorList>
    </citation>
    <scope>NUCLEOTIDE SEQUENCE [LARGE SCALE GENOMIC DNA]</scope>
    <source>
        <strain evidence="5">TAR-001</strain>
    </source>
</reference>
<evidence type="ECO:0000256" key="2">
    <source>
        <dbReference type="ARBA" id="ARBA00023315"/>
    </source>
</evidence>
<accession>A0A8E0KHN6</accession>
<dbReference type="CDD" id="cd04301">
    <property type="entry name" value="NAT_SF"/>
    <property type="match status" value="1"/>
</dbReference>
<keyword evidence="1 4" id="KW-0808">Transferase</keyword>
<dbReference type="PANTHER" id="PTHR43877">
    <property type="entry name" value="AMINOALKYLPHOSPHONATE N-ACETYLTRANSFERASE-RELATED-RELATED"/>
    <property type="match status" value="1"/>
</dbReference>
<dbReference type="InterPro" id="IPR050832">
    <property type="entry name" value="Bact_Acetyltransf"/>
</dbReference>
<dbReference type="SUPFAM" id="SSF55729">
    <property type="entry name" value="Acyl-CoA N-acyltransferases (Nat)"/>
    <property type="match status" value="1"/>
</dbReference>
<evidence type="ECO:0000313" key="4">
    <source>
        <dbReference type="EMBL" id="GAD58233.1"/>
    </source>
</evidence>
<proteinExistence type="predicted"/>
<keyword evidence="5" id="KW-1185">Reference proteome</keyword>
<dbReference type="AlphaFoldDB" id="A0A8E0KHN6"/>
<gene>
    <name evidence="4" type="ORF">MBEBAB_0483</name>
</gene>
<evidence type="ECO:0000256" key="1">
    <source>
        <dbReference type="ARBA" id="ARBA00022679"/>
    </source>
</evidence>
<dbReference type="GO" id="GO:0016747">
    <property type="term" value="F:acyltransferase activity, transferring groups other than amino-acyl groups"/>
    <property type="evidence" value="ECO:0007669"/>
    <property type="project" value="InterPro"/>
</dbReference>
<dbReference type="PROSITE" id="PS51186">
    <property type="entry name" value="GNAT"/>
    <property type="match status" value="1"/>
</dbReference>
<comment type="caution">
    <text evidence="4">The sequence shown here is derived from an EMBL/GenBank/DDBJ whole genome shotgun (WGS) entry which is preliminary data.</text>
</comment>
<evidence type="ECO:0000313" key="5">
    <source>
        <dbReference type="Proteomes" id="UP000016569"/>
    </source>
</evidence>
<feature type="domain" description="N-acetyltransferase" evidence="3">
    <location>
        <begin position="4"/>
        <end position="175"/>
    </location>
</feature>
<dbReference type="InterPro" id="IPR016181">
    <property type="entry name" value="Acyl_CoA_acyltransferase"/>
</dbReference>
<protein>
    <submittedName>
        <fullName evidence="4">Acetyltransferase, GNAT family</fullName>
    </submittedName>
</protein>
<sequence length="175" mass="19209">MTAFAIRPATPDDAPALAVLGRATFIETFVTGFEIPYPPEDLEPFLDETFSEATTRARLSDPDHHYWVAEQDGEVLASANTGRCGLPHPDARASHAELHRLYVSKAAQGLGVGTALLKVALDWMEANSDGPLWIGVWSGNVKAQKLYAAYGFDKAGEYQYPVGAWRDDEFILRRG</sequence>
<evidence type="ECO:0000259" key="3">
    <source>
        <dbReference type="PROSITE" id="PS51186"/>
    </source>
</evidence>
<dbReference type="Proteomes" id="UP000016569">
    <property type="component" value="Unassembled WGS sequence"/>
</dbReference>
<dbReference type="EMBL" id="BATC01000005">
    <property type="protein sequence ID" value="GAD58233.1"/>
    <property type="molecule type" value="Genomic_DNA"/>
</dbReference>
<dbReference type="InterPro" id="IPR000182">
    <property type="entry name" value="GNAT_dom"/>
</dbReference>
<keyword evidence="2" id="KW-0012">Acyltransferase</keyword>
<organism evidence="4 5">
    <name type="scientific">Brevundimonas abyssalis TAR-001</name>
    <dbReference type="NCBI Taxonomy" id="1391729"/>
    <lineage>
        <taxon>Bacteria</taxon>
        <taxon>Pseudomonadati</taxon>
        <taxon>Pseudomonadota</taxon>
        <taxon>Alphaproteobacteria</taxon>
        <taxon>Caulobacterales</taxon>
        <taxon>Caulobacteraceae</taxon>
        <taxon>Brevundimonas</taxon>
    </lineage>
</organism>
<name>A0A8E0KHN6_9CAUL</name>
<dbReference type="Pfam" id="PF00583">
    <property type="entry name" value="Acetyltransf_1"/>
    <property type="match status" value="1"/>
</dbReference>
<dbReference type="Gene3D" id="3.40.630.30">
    <property type="match status" value="1"/>
</dbReference>